<evidence type="ECO:0000313" key="3">
    <source>
        <dbReference type="Proteomes" id="UP000034048"/>
    </source>
</evidence>
<proteinExistence type="predicted"/>
<evidence type="ECO:0000313" key="2">
    <source>
        <dbReference type="EMBL" id="KKR14886.1"/>
    </source>
</evidence>
<comment type="caution">
    <text evidence="2">The sequence shown here is derived from an EMBL/GenBank/DDBJ whole genome shotgun (WGS) entry which is preliminary data.</text>
</comment>
<reference evidence="2 3" key="1">
    <citation type="journal article" date="2015" name="Nature">
        <title>rRNA introns, odd ribosomes, and small enigmatic genomes across a large radiation of phyla.</title>
        <authorList>
            <person name="Brown C.T."/>
            <person name="Hug L.A."/>
            <person name="Thomas B.C."/>
            <person name="Sharon I."/>
            <person name="Castelle C.J."/>
            <person name="Singh A."/>
            <person name="Wilkins M.J."/>
            <person name="Williams K.H."/>
            <person name="Banfield J.F."/>
        </authorList>
    </citation>
    <scope>NUCLEOTIDE SEQUENCE [LARGE SCALE GENOMIC DNA]</scope>
</reference>
<evidence type="ECO:0000256" key="1">
    <source>
        <dbReference type="SAM" id="Phobius"/>
    </source>
</evidence>
<dbReference type="AlphaFoldDB" id="A0A0G0NQ17"/>
<protein>
    <submittedName>
        <fullName evidence="2">Branched-chain amino acid ABC transporter2C amino acid-binding protein</fullName>
    </submittedName>
</protein>
<name>A0A0G0NQ17_9BACT</name>
<keyword evidence="1" id="KW-1133">Transmembrane helix</keyword>
<keyword evidence="1" id="KW-0812">Transmembrane</keyword>
<gene>
    <name evidence="2" type="ORF">UT42_C0015G0004</name>
</gene>
<organism evidence="2 3">
    <name type="scientific">Candidatus Falkowbacteria bacterium GW2011_GWA2_39_24</name>
    <dbReference type="NCBI Taxonomy" id="1618634"/>
    <lineage>
        <taxon>Bacteria</taxon>
        <taxon>Candidatus Falkowiibacteriota</taxon>
    </lineage>
</organism>
<keyword evidence="1" id="KW-0472">Membrane</keyword>
<feature type="transmembrane region" description="Helical" evidence="1">
    <location>
        <begin position="9"/>
        <end position="29"/>
    </location>
</feature>
<dbReference type="Proteomes" id="UP000034048">
    <property type="component" value="Unassembled WGS sequence"/>
</dbReference>
<dbReference type="EMBL" id="LBWS01000015">
    <property type="protein sequence ID" value="KKR14886.1"/>
    <property type="molecule type" value="Genomic_DNA"/>
</dbReference>
<accession>A0A0G0NQ17</accession>
<sequence>MAKYNWLKLLNSLFTPFLIVAIFVALFVICQHDFWLPVQAAQGPDAVGIKVLPNPEHLAPLSWYNKNIEKKGAPQSTVVDGYQAIRDGRSVYINAANLDYQTNPSTLYTNIYIISYNQGATSETVDIFGQLLKNWKFNVALVDNGGEGWCLPQTDKSCTKDEDCQDKYKGFNCEDLGNSGQKVCTKSCLLDADCPDNTNCFSDKSKLVRDVRRLSDLIALNATLQNYANKNNSKYISLPSGSYLPDTTISVWPSWQDTFGKGLGTELPLDPVNKLGLCPNFDAITCWNELKKTFATDLGKTGGEVLPDNSHAYVYLYDSAKNLYKLCTNFETNYAGLPAKHRCDAWSGQTPVNQPQLIVGNCVRPEGTFDKCYIAAYSPNQIDWSKTKITPVNPNTWAGWSALGWQWASGSGNQLDWKNTNLPSHKELLASRVDLPANRNFGIFVYNVIVYDLQNNSNSLEGVIRICSPQTCASLGAECGQIDDNCGGTLMCGSCSGGKQCTNNKCV</sequence>